<dbReference type="SMART" id="SM00306">
    <property type="entry name" value="HintN"/>
    <property type="match status" value="1"/>
</dbReference>
<evidence type="ECO:0000256" key="3">
    <source>
        <dbReference type="ARBA" id="ARBA00022475"/>
    </source>
</evidence>
<gene>
    <name evidence="23" type="primary">LOC108556514</name>
</gene>
<name>A0ABM1M0P8_NICVS</name>
<keyword evidence="12 18" id="KW-0472">Membrane</keyword>
<evidence type="ECO:0000256" key="5">
    <source>
        <dbReference type="ARBA" id="ARBA00022679"/>
    </source>
</evidence>
<dbReference type="Proteomes" id="UP000695000">
    <property type="component" value="Unplaced"/>
</dbReference>
<keyword evidence="10 18" id="KW-0068">Autocatalytic cleavage</keyword>
<dbReference type="GeneID" id="108556514"/>
<keyword evidence="18" id="KW-0333">Golgi apparatus</keyword>
<dbReference type="CDD" id="cd00081">
    <property type="entry name" value="Hint"/>
    <property type="match status" value="1"/>
</dbReference>
<feature type="signal peptide" evidence="19">
    <location>
        <begin position="1"/>
        <end position="42"/>
    </location>
</feature>
<keyword evidence="7" id="KW-0479">Metal-binding</keyword>
<dbReference type="InterPro" id="IPR036844">
    <property type="entry name" value="Hint_dom_sf"/>
</dbReference>
<dbReference type="PANTHER" id="PTHR11889:SF31">
    <property type="entry name" value="PROTEIN HEDGEHOG"/>
    <property type="match status" value="1"/>
</dbReference>
<organism evidence="22 23">
    <name type="scientific">Nicrophorus vespilloides</name>
    <name type="common">Boreal carrion beetle</name>
    <dbReference type="NCBI Taxonomy" id="110193"/>
    <lineage>
        <taxon>Eukaryota</taxon>
        <taxon>Metazoa</taxon>
        <taxon>Ecdysozoa</taxon>
        <taxon>Arthropoda</taxon>
        <taxon>Hexapoda</taxon>
        <taxon>Insecta</taxon>
        <taxon>Pterygota</taxon>
        <taxon>Neoptera</taxon>
        <taxon>Endopterygota</taxon>
        <taxon>Coleoptera</taxon>
        <taxon>Polyphaga</taxon>
        <taxon>Staphyliniformia</taxon>
        <taxon>Silphidae</taxon>
        <taxon>Nicrophorinae</taxon>
        <taxon>Nicrophorus</taxon>
    </lineage>
</organism>
<dbReference type="InterPro" id="IPR003586">
    <property type="entry name" value="Hint_dom_C"/>
</dbReference>
<sequence length="435" mass="48116">MTMLLTTTLTTTTSTTTMTTSTAMRWCWWCAIVVALAVGAEGCGPGRGAGRRRGPRKLTPLVFKQHVPNVSENTLTASGLTEGRIGRDDKRFRDLVPNYNEDIIFKDEEGTGADRLMTQRCKEKLNTLAISVMNQWPGVRLRVTEGWDEEGHHATDSLHYEGRAVDITTSDRDRSKYGMLARLAVEAGFDWVYYESRAHIHCSVKSESSQAAKYGGCFTGESSVTLESGETKRMSELMIGERVMAVERSTGRTVFSEVMLFLDRSPQERRQFLQFELASGKRLTVTPAHLVLTVRSNVTVTVYADTLQIGSELLVSEDHDGSDLLVKDAVVGVQQVGGIGVYAPLTTAGTVVVDGVAASCYATIDDAGLAHWVFAPLRFVNNWKNGALHIWKTISRPFQRSSTTATTIPTTVGVHWYARILYFFGDHLIPSHMHK</sequence>
<keyword evidence="11" id="KW-0106">Calcium</keyword>
<keyword evidence="4 18" id="KW-0645">Protease</keyword>
<evidence type="ECO:0000256" key="4">
    <source>
        <dbReference type="ARBA" id="ARBA00022670"/>
    </source>
</evidence>
<evidence type="ECO:0000256" key="8">
    <source>
        <dbReference type="ARBA" id="ARBA00022729"/>
    </source>
</evidence>
<evidence type="ECO:0000259" key="20">
    <source>
        <dbReference type="SMART" id="SM00305"/>
    </source>
</evidence>
<evidence type="ECO:0000259" key="21">
    <source>
        <dbReference type="SMART" id="SM00306"/>
    </source>
</evidence>
<keyword evidence="15" id="KW-0504">Morphogen</keyword>
<keyword evidence="8 18" id="KW-0732">Signal</keyword>
<evidence type="ECO:0000256" key="11">
    <source>
        <dbReference type="ARBA" id="ARBA00022837"/>
    </source>
</evidence>
<keyword evidence="2 18" id="KW-0217">Developmental protein</keyword>
<comment type="function">
    <molecule>Protein hedgehog N-product</molecule>
    <text evidence="18">The dually lipidated hedgehog protein N-product is a morphogen which is essential for a variety of patterning events during development.</text>
</comment>
<keyword evidence="6" id="KW-0709">Segmentation polarity protein</keyword>
<dbReference type="Gene3D" id="3.30.1380.10">
    <property type="match status" value="1"/>
</dbReference>
<dbReference type="InterPro" id="IPR001767">
    <property type="entry name" value="Hedgehog_Hint"/>
</dbReference>
<feature type="domain" description="Hint" evidence="21">
    <location>
        <begin position="215"/>
        <end position="317"/>
    </location>
</feature>
<dbReference type="InterPro" id="IPR000320">
    <property type="entry name" value="Hedgehog_signalling_dom"/>
</dbReference>
<dbReference type="NCBIfam" id="TIGR01445">
    <property type="entry name" value="intein_Nterm"/>
    <property type="match status" value="1"/>
</dbReference>
<reference evidence="23" key="1">
    <citation type="submission" date="2025-08" db="UniProtKB">
        <authorList>
            <consortium name="RefSeq"/>
        </authorList>
    </citation>
    <scope>IDENTIFICATION</scope>
    <source>
        <tissue evidence="23">Whole Larva</tissue>
    </source>
</reference>
<evidence type="ECO:0000256" key="9">
    <source>
        <dbReference type="ARBA" id="ARBA00022801"/>
    </source>
</evidence>
<evidence type="ECO:0000256" key="15">
    <source>
        <dbReference type="ARBA" id="ARBA00023301"/>
    </source>
</evidence>
<keyword evidence="5" id="KW-0808">Transferase</keyword>
<comment type="subcellular location">
    <molecule>Sonic hedgehog protein</molecule>
    <subcellularLocation>
        <location evidence="18">Endoplasmic reticulum membrane</location>
    </subcellularLocation>
    <subcellularLocation>
        <location evidence="18">Golgi apparatus membrane</location>
    </subcellularLocation>
</comment>
<evidence type="ECO:0000256" key="19">
    <source>
        <dbReference type="SAM" id="SignalP"/>
    </source>
</evidence>
<proteinExistence type="inferred from homology"/>
<comment type="function">
    <text evidence="16">The C-terminal part of the hedgehog protein precursor displays an autoproteolysis activity that results in the cleavage of the full-length protein into two parts (N-product and C-product). In addition, the C-terminal part displays a cholesterol transferase activity that results by the covalent attachment of a cholesterol moiety to the C-terminal of the newly generated N-product. Once cleaved, the C-product has no signaling activity and diffuses from the cell.</text>
</comment>
<dbReference type="InterPro" id="IPR006141">
    <property type="entry name" value="Intein_N"/>
</dbReference>
<dbReference type="SUPFAM" id="SSF55166">
    <property type="entry name" value="Hedgehog/DD-peptidase"/>
    <property type="match status" value="1"/>
</dbReference>
<dbReference type="Gene3D" id="2.170.16.10">
    <property type="entry name" value="Hedgehog/Intein (Hint) domain"/>
    <property type="match status" value="1"/>
</dbReference>
<dbReference type="InterPro" id="IPR050387">
    <property type="entry name" value="Hedgehog_Signaling"/>
</dbReference>
<keyword evidence="22" id="KW-1185">Reference proteome</keyword>
<evidence type="ECO:0000256" key="14">
    <source>
        <dbReference type="ARBA" id="ARBA00023288"/>
    </source>
</evidence>
<evidence type="ECO:0000256" key="10">
    <source>
        <dbReference type="ARBA" id="ARBA00022813"/>
    </source>
</evidence>
<dbReference type="InterPro" id="IPR001657">
    <property type="entry name" value="Hedgehog"/>
</dbReference>
<evidence type="ECO:0000256" key="6">
    <source>
        <dbReference type="ARBA" id="ARBA00022716"/>
    </source>
</evidence>
<evidence type="ECO:0000256" key="12">
    <source>
        <dbReference type="ARBA" id="ARBA00023136"/>
    </source>
</evidence>
<comment type="subcellular location">
    <molecule>Protein hedgehog N-product</molecule>
    <subcellularLocation>
        <location evidence="18">Cell membrane</location>
        <topology evidence="18">Lipid-anchor</topology>
    </subcellularLocation>
</comment>
<keyword evidence="3 18" id="KW-1003">Cell membrane</keyword>
<evidence type="ECO:0000256" key="16">
    <source>
        <dbReference type="ARBA" id="ARBA00045369"/>
    </source>
</evidence>
<comment type="catalytic activity">
    <reaction evidence="17">
        <text>glycyl-L-cysteinyl-[protein] + cholesterol + H(+) = [protein]-C-terminal glycyl cholesterol ester + N-terminal L-cysteinyl-[protein]</text>
        <dbReference type="Rhea" id="RHEA:59504"/>
        <dbReference type="Rhea" id="RHEA-COMP:12707"/>
        <dbReference type="Rhea" id="RHEA-COMP:15369"/>
        <dbReference type="Rhea" id="RHEA-COMP:15374"/>
        <dbReference type="ChEBI" id="CHEBI:15378"/>
        <dbReference type="ChEBI" id="CHEBI:16113"/>
        <dbReference type="ChEBI" id="CHEBI:65250"/>
        <dbReference type="ChEBI" id="CHEBI:143135"/>
        <dbReference type="ChEBI" id="CHEBI:143140"/>
    </reaction>
    <physiologicalReaction direction="left-to-right" evidence="17">
        <dbReference type="Rhea" id="RHEA:59505"/>
    </physiologicalReaction>
</comment>
<dbReference type="PRINTS" id="PR00632">
    <property type="entry name" value="SONICHHOG"/>
</dbReference>
<keyword evidence="13" id="KW-0564">Palmitate</keyword>
<dbReference type="RefSeq" id="XP_017768148.1">
    <property type="nucleotide sequence ID" value="XM_017912659.1"/>
</dbReference>
<dbReference type="SUPFAM" id="SSF51294">
    <property type="entry name" value="Hedgehog/intein (Hint) domain"/>
    <property type="match status" value="1"/>
</dbReference>
<evidence type="ECO:0000256" key="13">
    <source>
        <dbReference type="ARBA" id="ARBA00023139"/>
    </source>
</evidence>
<evidence type="ECO:0000256" key="18">
    <source>
        <dbReference type="RuleBase" id="RU280812"/>
    </source>
</evidence>
<evidence type="ECO:0000256" key="17">
    <source>
        <dbReference type="ARBA" id="ARBA00048589"/>
    </source>
</evidence>
<feature type="domain" description="Hint" evidence="20">
    <location>
        <begin position="322"/>
        <end position="366"/>
    </location>
</feature>
<accession>A0ABM1M0P8</accession>
<comment type="function">
    <molecule>Protein hedgehog</molecule>
    <text evidence="18">The C-terminal part of the hedgehog protein precursor displays an autoproteolysis activity that results in the cleavage of the full-length protein into two parts (N-product and C-product). In addition, the C-terminal part displays a cholesterol transferase activity that results by the covalent attachment of a cholesterol moiety to the C-terminal of the newly generated N-product.</text>
</comment>
<dbReference type="PANTHER" id="PTHR11889">
    <property type="entry name" value="HEDGEHOG"/>
    <property type="match status" value="1"/>
</dbReference>
<dbReference type="Pfam" id="PF01079">
    <property type="entry name" value="Hint"/>
    <property type="match status" value="1"/>
</dbReference>
<keyword evidence="9 18" id="KW-0378">Hydrolase</keyword>
<dbReference type="InterPro" id="IPR009045">
    <property type="entry name" value="Zn_M74/Hedgehog-like"/>
</dbReference>
<evidence type="ECO:0000256" key="7">
    <source>
        <dbReference type="ARBA" id="ARBA00022723"/>
    </source>
</evidence>
<dbReference type="PROSITE" id="PS50817">
    <property type="entry name" value="INTEIN_N_TER"/>
    <property type="match status" value="1"/>
</dbReference>
<evidence type="ECO:0000256" key="2">
    <source>
        <dbReference type="ARBA" id="ARBA00022473"/>
    </source>
</evidence>
<dbReference type="PIRSF" id="PIRSF009400">
    <property type="entry name" value="Peptidase_C46"/>
    <property type="match status" value="1"/>
</dbReference>
<comment type="similarity">
    <text evidence="1 18">Belongs to the hedgehog family.</text>
</comment>
<keyword evidence="14" id="KW-0449">Lipoprotein</keyword>
<evidence type="ECO:0000256" key="1">
    <source>
        <dbReference type="ARBA" id="ARBA00010649"/>
    </source>
</evidence>
<keyword evidence="18" id="KW-0256">Endoplasmic reticulum</keyword>
<dbReference type="SMART" id="SM00305">
    <property type="entry name" value="HintC"/>
    <property type="match status" value="1"/>
</dbReference>
<dbReference type="Pfam" id="PF01085">
    <property type="entry name" value="HH_signal"/>
    <property type="match status" value="1"/>
</dbReference>
<evidence type="ECO:0000313" key="22">
    <source>
        <dbReference type="Proteomes" id="UP000695000"/>
    </source>
</evidence>
<feature type="chain" id="PRO_5046843399" description="Hedgehog protein" evidence="19">
    <location>
        <begin position="43"/>
        <end position="435"/>
    </location>
</feature>
<evidence type="ECO:0000313" key="23">
    <source>
        <dbReference type="RefSeq" id="XP_017768148.1"/>
    </source>
</evidence>
<protein>
    <recommendedName>
        <fullName evidence="18">Hedgehog protein</fullName>
    </recommendedName>
</protein>
<dbReference type="InterPro" id="IPR003587">
    <property type="entry name" value="Hint_dom_N"/>
</dbReference>